<feature type="region of interest" description="Disordered" evidence="1">
    <location>
        <begin position="27"/>
        <end position="55"/>
    </location>
</feature>
<dbReference type="EMBL" id="QXFV01002508">
    <property type="protein sequence ID" value="KAE8986837.1"/>
    <property type="molecule type" value="Genomic_DNA"/>
</dbReference>
<organism evidence="2 3">
    <name type="scientific">Phytophthora rubi</name>
    <dbReference type="NCBI Taxonomy" id="129364"/>
    <lineage>
        <taxon>Eukaryota</taxon>
        <taxon>Sar</taxon>
        <taxon>Stramenopiles</taxon>
        <taxon>Oomycota</taxon>
        <taxon>Peronosporomycetes</taxon>
        <taxon>Peronosporales</taxon>
        <taxon>Peronosporaceae</taxon>
        <taxon>Phytophthora</taxon>
    </lineage>
</organism>
<evidence type="ECO:0000256" key="1">
    <source>
        <dbReference type="SAM" id="MobiDB-lite"/>
    </source>
</evidence>
<dbReference type="Proteomes" id="UP000429607">
    <property type="component" value="Unassembled WGS sequence"/>
</dbReference>
<gene>
    <name evidence="2" type="ORF">PR001_g22491</name>
</gene>
<proteinExistence type="predicted"/>
<reference evidence="2 3" key="1">
    <citation type="submission" date="2018-09" db="EMBL/GenBank/DDBJ databases">
        <title>Genomic investigation of the strawberry pathogen Phytophthora fragariae indicates pathogenicity is determined by transcriptional variation in three key races.</title>
        <authorList>
            <person name="Adams T.M."/>
            <person name="Armitage A.D."/>
            <person name="Sobczyk M.K."/>
            <person name="Bates H.J."/>
            <person name="Dunwell J.M."/>
            <person name="Nellist C.F."/>
            <person name="Harrison R.J."/>
        </authorList>
    </citation>
    <scope>NUCLEOTIDE SEQUENCE [LARGE SCALE GENOMIC DNA]</scope>
    <source>
        <strain evidence="2 3">SCRP249</strain>
    </source>
</reference>
<name>A0A6A3IYL5_9STRA</name>
<dbReference type="AlphaFoldDB" id="A0A6A3IYL5"/>
<protein>
    <submittedName>
        <fullName evidence="2">Uncharacterized protein</fullName>
    </submittedName>
</protein>
<evidence type="ECO:0000313" key="3">
    <source>
        <dbReference type="Proteomes" id="UP000429607"/>
    </source>
</evidence>
<evidence type="ECO:0000313" key="2">
    <source>
        <dbReference type="EMBL" id="KAE8986837.1"/>
    </source>
</evidence>
<feature type="region of interest" description="Disordered" evidence="1">
    <location>
        <begin position="103"/>
        <end position="122"/>
    </location>
</feature>
<accession>A0A6A3IYL5</accession>
<sequence>MDTHCVSIGYRRLLSFSLRTFLSHSTSFEMAPKKQKTKSETTSKKKNTKMTDVAPVVPASVRGEEVHSAIDATSNTVLLEDVLKANGEEHLFSKIMELIVHEEDDPNTLGRATPQLPNSLWG</sequence>
<comment type="caution">
    <text evidence="2">The sequence shown here is derived from an EMBL/GenBank/DDBJ whole genome shotgun (WGS) entry which is preliminary data.</text>
</comment>